<reference evidence="3" key="1">
    <citation type="journal article" date="2017" name="Nat. Commun.">
        <title>The North American bullfrog draft genome provides insight into hormonal regulation of long noncoding RNA.</title>
        <authorList>
            <person name="Hammond S.A."/>
            <person name="Warren R.L."/>
            <person name="Vandervalk B.P."/>
            <person name="Kucuk E."/>
            <person name="Khan H."/>
            <person name="Gibb E.A."/>
            <person name="Pandoh P."/>
            <person name="Kirk H."/>
            <person name="Zhao Y."/>
            <person name="Jones M."/>
            <person name="Mungall A.J."/>
            <person name="Coope R."/>
            <person name="Pleasance S."/>
            <person name="Moore R.A."/>
            <person name="Holt R.A."/>
            <person name="Round J.M."/>
            <person name="Ohora S."/>
            <person name="Walle B.V."/>
            <person name="Veldhoen N."/>
            <person name="Helbing C.C."/>
            <person name="Birol I."/>
        </authorList>
    </citation>
    <scope>NUCLEOTIDE SEQUENCE [LARGE SCALE GENOMIC DNA]</scope>
</reference>
<gene>
    <name evidence="2" type="ORF">AB205_0087880</name>
</gene>
<organism evidence="2 3">
    <name type="scientific">Aquarana catesbeiana</name>
    <name type="common">American bullfrog</name>
    <name type="synonym">Rana catesbeiana</name>
    <dbReference type="NCBI Taxonomy" id="8400"/>
    <lineage>
        <taxon>Eukaryota</taxon>
        <taxon>Metazoa</taxon>
        <taxon>Chordata</taxon>
        <taxon>Craniata</taxon>
        <taxon>Vertebrata</taxon>
        <taxon>Euteleostomi</taxon>
        <taxon>Amphibia</taxon>
        <taxon>Batrachia</taxon>
        <taxon>Anura</taxon>
        <taxon>Neobatrachia</taxon>
        <taxon>Ranoidea</taxon>
        <taxon>Ranidae</taxon>
        <taxon>Aquarana</taxon>
    </lineage>
</organism>
<keyword evidence="3" id="KW-1185">Reference proteome</keyword>
<proteinExistence type="predicted"/>
<sequence length="135" mass="14504">SLPRDQPCPITADHDHTPPSNPAQDHQGSRPGPPGWPSTLDHQLPINAQAAANQCPLTMPTTANATRDAYQCRVSMPPITAHQCRLSVPPIRTHLCSLSVPSVAYQCPPVPPMSAQCRLSMPISAAYQCRISVPI</sequence>
<feature type="non-terminal residue" evidence="2">
    <location>
        <position position="135"/>
    </location>
</feature>
<protein>
    <submittedName>
        <fullName evidence="2">Uncharacterized protein</fullName>
    </submittedName>
</protein>
<evidence type="ECO:0000313" key="2">
    <source>
        <dbReference type="EMBL" id="PIO25913.1"/>
    </source>
</evidence>
<dbReference type="Proteomes" id="UP000228934">
    <property type="component" value="Unassembled WGS sequence"/>
</dbReference>
<evidence type="ECO:0000256" key="1">
    <source>
        <dbReference type="SAM" id="MobiDB-lite"/>
    </source>
</evidence>
<dbReference type="AlphaFoldDB" id="A0A2G9RFC0"/>
<dbReference type="EMBL" id="KV946695">
    <property type="protein sequence ID" value="PIO25913.1"/>
    <property type="molecule type" value="Genomic_DNA"/>
</dbReference>
<evidence type="ECO:0000313" key="3">
    <source>
        <dbReference type="Proteomes" id="UP000228934"/>
    </source>
</evidence>
<feature type="region of interest" description="Disordered" evidence="1">
    <location>
        <begin position="1"/>
        <end position="42"/>
    </location>
</feature>
<feature type="non-terminal residue" evidence="2">
    <location>
        <position position="1"/>
    </location>
</feature>
<name>A0A2G9RFC0_AQUCT</name>
<accession>A0A2G9RFC0</accession>